<dbReference type="STRING" id="287099.SAMN05660413_02841"/>
<dbReference type="Gene3D" id="2.40.50.100">
    <property type="match status" value="1"/>
</dbReference>
<dbReference type="RefSeq" id="WP_093410850.1">
    <property type="nucleotide sequence ID" value="NZ_FOVL01000021.1"/>
</dbReference>
<comment type="similarity">
    <text evidence="1">Belongs to the membrane fusion protein (MFP) (TC 8.A.1) family.</text>
</comment>
<evidence type="ECO:0000256" key="3">
    <source>
        <dbReference type="SAM" id="SignalP"/>
    </source>
</evidence>
<name>A0A1I5CFU0_9FLAO</name>
<evidence type="ECO:0000259" key="4">
    <source>
        <dbReference type="Pfam" id="PF25917"/>
    </source>
</evidence>
<dbReference type="OrthoDB" id="9814657at2"/>
<dbReference type="GO" id="GO:0015679">
    <property type="term" value="P:plasma membrane copper ion transport"/>
    <property type="evidence" value="ECO:0007669"/>
    <property type="project" value="TreeGrafter"/>
</dbReference>
<evidence type="ECO:0000256" key="2">
    <source>
        <dbReference type="ARBA" id="ARBA00022448"/>
    </source>
</evidence>
<dbReference type="Gene3D" id="2.40.30.170">
    <property type="match status" value="1"/>
</dbReference>
<dbReference type="InterPro" id="IPR058625">
    <property type="entry name" value="MdtA-like_BSH"/>
</dbReference>
<dbReference type="GO" id="GO:0022857">
    <property type="term" value="F:transmembrane transporter activity"/>
    <property type="evidence" value="ECO:0007669"/>
    <property type="project" value="InterPro"/>
</dbReference>
<dbReference type="GO" id="GO:0016020">
    <property type="term" value="C:membrane"/>
    <property type="evidence" value="ECO:0007669"/>
    <property type="project" value="InterPro"/>
</dbReference>
<dbReference type="Proteomes" id="UP000199153">
    <property type="component" value="Unassembled WGS sequence"/>
</dbReference>
<feature type="chain" id="PRO_5011510445" evidence="3">
    <location>
        <begin position="23"/>
        <end position="379"/>
    </location>
</feature>
<reference evidence="5 6" key="1">
    <citation type="submission" date="2016-10" db="EMBL/GenBank/DDBJ databases">
        <authorList>
            <person name="de Groot N.N."/>
        </authorList>
    </citation>
    <scope>NUCLEOTIDE SEQUENCE [LARGE SCALE GENOMIC DNA]</scope>
    <source>
        <strain evidence="5 6">DSM 17794</strain>
    </source>
</reference>
<feature type="signal peptide" evidence="3">
    <location>
        <begin position="1"/>
        <end position="22"/>
    </location>
</feature>
<dbReference type="Pfam" id="PF25917">
    <property type="entry name" value="BSH_RND"/>
    <property type="match status" value="1"/>
</dbReference>
<evidence type="ECO:0000256" key="1">
    <source>
        <dbReference type="ARBA" id="ARBA00009477"/>
    </source>
</evidence>
<feature type="domain" description="Multidrug resistance protein MdtA-like barrel-sandwich hybrid" evidence="4">
    <location>
        <begin position="75"/>
        <end position="217"/>
    </location>
</feature>
<dbReference type="GO" id="GO:0030313">
    <property type="term" value="C:cell envelope"/>
    <property type="evidence" value="ECO:0007669"/>
    <property type="project" value="TreeGrafter"/>
</dbReference>
<dbReference type="AlphaFoldDB" id="A0A1I5CFU0"/>
<keyword evidence="2" id="KW-0813">Transport</keyword>
<dbReference type="Gene3D" id="1.10.287.470">
    <property type="entry name" value="Helix hairpin bin"/>
    <property type="match status" value="1"/>
</dbReference>
<dbReference type="PANTHER" id="PTHR30097">
    <property type="entry name" value="CATION EFFLUX SYSTEM PROTEIN CUSB"/>
    <property type="match status" value="1"/>
</dbReference>
<dbReference type="InterPro" id="IPR006143">
    <property type="entry name" value="RND_pump_MFP"/>
</dbReference>
<keyword evidence="3" id="KW-0732">Signal</keyword>
<dbReference type="GO" id="GO:0060003">
    <property type="term" value="P:copper ion export"/>
    <property type="evidence" value="ECO:0007669"/>
    <property type="project" value="TreeGrafter"/>
</dbReference>
<proteinExistence type="inferred from homology"/>
<evidence type="ECO:0000313" key="6">
    <source>
        <dbReference type="Proteomes" id="UP000199153"/>
    </source>
</evidence>
<dbReference type="NCBIfam" id="TIGR01730">
    <property type="entry name" value="RND_mfp"/>
    <property type="match status" value="1"/>
</dbReference>
<dbReference type="InterPro" id="IPR051909">
    <property type="entry name" value="MFP_Cation_Efflux"/>
</dbReference>
<dbReference type="PROSITE" id="PS51257">
    <property type="entry name" value="PROKAR_LIPOPROTEIN"/>
    <property type="match status" value="1"/>
</dbReference>
<dbReference type="SUPFAM" id="SSF111369">
    <property type="entry name" value="HlyD-like secretion proteins"/>
    <property type="match status" value="1"/>
</dbReference>
<gene>
    <name evidence="5" type="ORF">SAMN05660413_02841</name>
</gene>
<accession>A0A1I5CFU0</accession>
<evidence type="ECO:0000313" key="5">
    <source>
        <dbReference type="EMBL" id="SFN85885.1"/>
    </source>
</evidence>
<dbReference type="EMBL" id="FOVL01000021">
    <property type="protein sequence ID" value="SFN85885.1"/>
    <property type="molecule type" value="Genomic_DNA"/>
</dbReference>
<sequence length="379" mass="42694">MKSIYIFIALLTLSLVSCKESADQSEVEEVEQDDQIVISKAQFQDSELETGNLRESNFPEVVRSNGRIDVPPQNRASINAYMGGYIRDIELLEGDKVSKGQFLVSLESTEYVQLQQDYMDVAGQLDYLKAEFERQQTMLEENITSRKNFLKAESDYKRAQTARNSLQSKLRMLNIDPVAVEAGKIRSVVNIYSPISGNASNISVSRGSFVSPTDQIMEIINSEHIHLELLVFEKDVRKIKEGQKILFNTPEASNESFEAEVVLVGKTIDQQKRNVRVHGHLPDSIASEFTVGMFVEARILTSEAKKQGLPEEAVIEQDGEYFVLVLEKEDEENYYFRKQSVSPGETFERVTSLENPESLENETILLIGAFNLIGEVGGD</sequence>
<keyword evidence="6" id="KW-1185">Reference proteome</keyword>
<protein>
    <submittedName>
        <fullName evidence="5">Membrane fusion protein, cobalt-zinc-cadmium efflux system</fullName>
    </submittedName>
</protein>
<organism evidence="5 6">
    <name type="scientific">Salegentibacter flavus</name>
    <dbReference type="NCBI Taxonomy" id="287099"/>
    <lineage>
        <taxon>Bacteria</taxon>
        <taxon>Pseudomonadati</taxon>
        <taxon>Bacteroidota</taxon>
        <taxon>Flavobacteriia</taxon>
        <taxon>Flavobacteriales</taxon>
        <taxon>Flavobacteriaceae</taxon>
        <taxon>Salegentibacter</taxon>
    </lineage>
</organism>
<dbReference type="PANTHER" id="PTHR30097:SF4">
    <property type="entry name" value="SLR6042 PROTEIN"/>
    <property type="match status" value="1"/>
</dbReference>